<dbReference type="CDD" id="cd06565">
    <property type="entry name" value="GH20_GcnA-like"/>
    <property type="match status" value="1"/>
</dbReference>
<accession>A0AAN9YTD1</accession>
<dbReference type="Proteomes" id="UP001378592">
    <property type="component" value="Unassembled WGS sequence"/>
</dbReference>
<organism evidence="6 8">
    <name type="scientific">Gryllus longicercus</name>
    <dbReference type="NCBI Taxonomy" id="2509291"/>
    <lineage>
        <taxon>Eukaryota</taxon>
        <taxon>Metazoa</taxon>
        <taxon>Ecdysozoa</taxon>
        <taxon>Arthropoda</taxon>
        <taxon>Hexapoda</taxon>
        <taxon>Insecta</taxon>
        <taxon>Pterygota</taxon>
        <taxon>Neoptera</taxon>
        <taxon>Polyneoptera</taxon>
        <taxon>Orthoptera</taxon>
        <taxon>Ensifera</taxon>
        <taxon>Gryllidea</taxon>
        <taxon>Grylloidea</taxon>
        <taxon>Gryllidae</taxon>
        <taxon>Gryllinae</taxon>
        <taxon>Gryllus</taxon>
    </lineage>
</organism>
<keyword evidence="4" id="KW-0378">Hydrolase</keyword>
<evidence type="ECO:0000256" key="4">
    <source>
        <dbReference type="ARBA" id="ARBA00022801"/>
    </source>
</evidence>
<dbReference type="EMBL" id="JAZDUA010000631">
    <property type="protein sequence ID" value="KAK7790389.1"/>
    <property type="molecule type" value="Genomic_DNA"/>
</dbReference>
<evidence type="ECO:0000313" key="8">
    <source>
        <dbReference type="Proteomes" id="UP001378592"/>
    </source>
</evidence>
<comment type="similarity">
    <text evidence="2">Belongs to the glycosyl hydrolase 20 family.</text>
</comment>
<evidence type="ECO:0000256" key="1">
    <source>
        <dbReference type="ARBA" id="ARBA00001231"/>
    </source>
</evidence>
<dbReference type="Pfam" id="PF00728">
    <property type="entry name" value="Glyco_hydro_20"/>
    <property type="match status" value="1"/>
</dbReference>
<evidence type="ECO:0000256" key="2">
    <source>
        <dbReference type="ARBA" id="ARBA00006285"/>
    </source>
</evidence>
<keyword evidence="8" id="KW-1185">Reference proteome</keyword>
<dbReference type="GO" id="GO:0004563">
    <property type="term" value="F:beta-N-acetylhexosaminidase activity"/>
    <property type="evidence" value="ECO:0007669"/>
    <property type="project" value="UniProtKB-EC"/>
</dbReference>
<dbReference type="EMBL" id="JAZDUA010000997">
    <property type="protein sequence ID" value="KAK7788615.1"/>
    <property type="molecule type" value="Genomic_DNA"/>
</dbReference>
<dbReference type="PANTHER" id="PTHR21040">
    <property type="entry name" value="BCDNA.GH04120"/>
    <property type="match status" value="1"/>
</dbReference>
<evidence type="ECO:0000259" key="5">
    <source>
        <dbReference type="Pfam" id="PF00728"/>
    </source>
</evidence>
<gene>
    <name evidence="7" type="ORF">R5R35_006762</name>
    <name evidence="6" type="ORF">R5R35_008524</name>
</gene>
<dbReference type="InterPro" id="IPR017853">
    <property type="entry name" value="GH"/>
</dbReference>
<comment type="caution">
    <text evidence="6">The sequence shown here is derived from an EMBL/GenBank/DDBJ whole genome shotgun (WGS) entry which is preliminary data.</text>
</comment>
<name>A0AAN9YTD1_9ORTH</name>
<evidence type="ECO:0000313" key="6">
    <source>
        <dbReference type="EMBL" id="KAK7788615.1"/>
    </source>
</evidence>
<comment type="catalytic activity">
    <reaction evidence="1">
        <text>Hydrolysis of terminal non-reducing N-acetyl-D-hexosamine residues in N-acetyl-beta-D-hexosaminides.</text>
        <dbReference type="EC" id="3.2.1.52"/>
    </reaction>
</comment>
<dbReference type="InterPro" id="IPR015883">
    <property type="entry name" value="Glyco_hydro_20_cat"/>
</dbReference>
<dbReference type="Gene3D" id="3.20.20.80">
    <property type="entry name" value="Glycosidases"/>
    <property type="match status" value="1"/>
</dbReference>
<proteinExistence type="inferred from homology"/>
<dbReference type="AlphaFoldDB" id="A0AAN9YTD1"/>
<protein>
    <recommendedName>
        <fullName evidence="3">beta-N-acetylhexosaminidase</fullName>
        <ecNumber evidence="3">3.2.1.52</ecNumber>
    </recommendedName>
</protein>
<dbReference type="PANTHER" id="PTHR21040:SF8">
    <property type="entry name" value="BCDNA.GH04120"/>
    <property type="match status" value="1"/>
</dbReference>
<sequence>METLTLDSHRLIHLDLKGAPPKVSYLEQLFPLFREWGATGLLLEWEDTFPYTRDLTSIGSNSPSCQGSAYSTEEARLILQLAGEAGLAVVPLVQTFGHLEFVLKHDNWRHLREVEAYPSSMCPSHPGAVPLVTSLIRQIVEFHPDIQFIHIGADEVWHMGLCGTCIKRLETCKYGKAELYLEHVMAILQFIRDTYSPLKVIMWDDMLRSIDIAVLKEYNLGHYVEPMVWHYQPTQAFQLPSDLWDKYSCVFNNVWMASAFKGATGSCQILPVIQHHISNHEQWLLVLGREVNKFSRFRGMAFTGWSRYDHYATLCELLTVALPSLALCLKVWISGSFNSDLHTKVATALGFLDAPLNLSPFPRPQPVPQHLNFPGWKVFVGLEWFANLRVKFRSIVESDQVETWLNPWQIQHGSTNPMQIENLIPAFTDLMFEISSLESYLRVNMEDSLYSSTIDEWLGTNIDPLKSKLRQLKKDAEAQMSLGARCQRYRSLI</sequence>
<evidence type="ECO:0000313" key="7">
    <source>
        <dbReference type="EMBL" id="KAK7790389.1"/>
    </source>
</evidence>
<dbReference type="SUPFAM" id="SSF51445">
    <property type="entry name" value="(Trans)glycosidases"/>
    <property type="match status" value="1"/>
</dbReference>
<dbReference type="EC" id="3.2.1.52" evidence="3"/>
<evidence type="ECO:0000256" key="3">
    <source>
        <dbReference type="ARBA" id="ARBA00012663"/>
    </source>
</evidence>
<reference evidence="6 8" key="1">
    <citation type="submission" date="2024-03" db="EMBL/GenBank/DDBJ databases">
        <title>The genome assembly and annotation of the cricket Gryllus longicercus Weissman &amp; Gray.</title>
        <authorList>
            <person name="Szrajer S."/>
            <person name="Gray D."/>
            <person name="Ylla G."/>
        </authorList>
    </citation>
    <scope>NUCLEOTIDE SEQUENCE [LARGE SCALE GENOMIC DNA]</scope>
    <source>
        <strain evidence="6">DAG 2021-001</strain>
        <tissue evidence="6">Whole body minus gut</tissue>
    </source>
</reference>
<dbReference type="InterPro" id="IPR038901">
    <property type="entry name" value="HEXDC-like"/>
</dbReference>
<dbReference type="GO" id="GO:0005975">
    <property type="term" value="P:carbohydrate metabolic process"/>
    <property type="evidence" value="ECO:0007669"/>
    <property type="project" value="InterPro"/>
</dbReference>
<feature type="domain" description="Glycoside hydrolase family 20 catalytic" evidence="5">
    <location>
        <begin position="54"/>
        <end position="230"/>
    </location>
</feature>